<evidence type="ECO:0000313" key="1">
    <source>
        <dbReference type="EMBL" id="MBC8531123.1"/>
    </source>
</evidence>
<reference evidence="1" key="1">
    <citation type="submission" date="2020-08" db="EMBL/GenBank/DDBJ databases">
        <title>Genome public.</title>
        <authorList>
            <person name="Liu C."/>
            <person name="Sun Q."/>
        </authorList>
    </citation>
    <scope>NUCLEOTIDE SEQUENCE</scope>
    <source>
        <strain evidence="1">NSJ-53</strain>
    </source>
</reference>
<dbReference type="AlphaFoldDB" id="A0A926HPE3"/>
<name>A0A926HPE3_9FIRM</name>
<proteinExistence type="predicted"/>
<protein>
    <submittedName>
        <fullName evidence="1">dUTP diphosphatase</fullName>
    </submittedName>
</protein>
<keyword evidence="2" id="KW-1185">Reference proteome</keyword>
<dbReference type="CDD" id="cd11527">
    <property type="entry name" value="NTP-PPase_dUTPase"/>
    <property type="match status" value="1"/>
</dbReference>
<accession>A0A926HPE3</accession>
<gene>
    <name evidence="1" type="ORF">H8696_04585</name>
</gene>
<dbReference type="SUPFAM" id="SSF101386">
    <property type="entry name" value="all-alpha NTP pyrophosphatases"/>
    <property type="match status" value="1"/>
</dbReference>
<dbReference type="EMBL" id="JACRSR010000001">
    <property type="protein sequence ID" value="MBC8531123.1"/>
    <property type="molecule type" value="Genomic_DNA"/>
</dbReference>
<organism evidence="1 2">
    <name type="scientific">Gehongia tenuis</name>
    <dbReference type="NCBI Taxonomy" id="2763655"/>
    <lineage>
        <taxon>Bacteria</taxon>
        <taxon>Bacillati</taxon>
        <taxon>Bacillota</taxon>
        <taxon>Clostridia</taxon>
        <taxon>Christensenellales</taxon>
        <taxon>Christensenellaceae</taxon>
        <taxon>Gehongia</taxon>
    </lineage>
</organism>
<dbReference type="Gene3D" id="1.10.4010.10">
    <property type="entry name" value="Type II deoxyuridine triphosphatase"/>
    <property type="match status" value="1"/>
</dbReference>
<comment type="caution">
    <text evidence="1">The sequence shown here is derived from an EMBL/GenBank/DDBJ whole genome shotgun (WGS) entry which is preliminary data.</text>
</comment>
<dbReference type="Pfam" id="PF08761">
    <property type="entry name" value="dUTPase_2"/>
    <property type="match status" value="1"/>
</dbReference>
<dbReference type="Proteomes" id="UP000623172">
    <property type="component" value="Unassembled WGS sequence"/>
</dbReference>
<evidence type="ECO:0000313" key="2">
    <source>
        <dbReference type="Proteomes" id="UP000623172"/>
    </source>
</evidence>
<sequence>MDKLDTIFMMQQKLNEDIRVRRNLPQYSPEEWVQKHAMAMVAELSEVLDEVNYKWWKKPKELNHAALKEELVDVFHFFLSMCLEAGMTAEDLYRVYLDKNKENFDRQMGLSAKKGYEL</sequence>
<dbReference type="RefSeq" id="WP_249315186.1">
    <property type="nucleotide sequence ID" value="NZ_JACRSR010000001.1"/>
</dbReference>
<dbReference type="InterPro" id="IPR014871">
    <property type="entry name" value="dUTPase/dCTP_pyrophosphatase"/>
</dbReference>